<proteinExistence type="predicted"/>
<organism evidence="3 4">
    <name type="scientific">Phytopseudomonas punonensis</name>
    <dbReference type="NCBI Taxonomy" id="1220495"/>
    <lineage>
        <taxon>Bacteria</taxon>
        <taxon>Pseudomonadati</taxon>
        <taxon>Pseudomonadota</taxon>
        <taxon>Gammaproteobacteria</taxon>
        <taxon>Pseudomonadales</taxon>
        <taxon>Pseudomonadaceae</taxon>
        <taxon>Phytopseudomonas</taxon>
    </lineage>
</organism>
<gene>
    <name evidence="3" type="ORF">SAMN05216288_1366</name>
</gene>
<dbReference type="STRING" id="1220495.SAMN05216288_1366"/>
<sequence length="106" mass="10680">MSIRLIGLLVLLLTLPLLGNAANTPCSGSKGGIARCDGPLFVCNDGSISGSKRNCSAERSGAGSRTLRATGEATGDCPCGSGTLCTGSRGGQYCMTSSGNKSYSRK</sequence>
<evidence type="ECO:0000313" key="3">
    <source>
        <dbReference type="EMBL" id="SHL20998.1"/>
    </source>
</evidence>
<dbReference type="AlphaFoldDB" id="A0A1M6YRX1"/>
<feature type="chain" id="PRO_5012025598" evidence="2">
    <location>
        <begin position="22"/>
        <end position="106"/>
    </location>
</feature>
<dbReference type="OrthoDB" id="7027094at2"/>
<feature type="signal peptide" evidence="2">
    <location>
        <begin position="1"/>
        <end position="21"/>
    </location>
</feature>
<evidence type="ECO:0000256" key="2">
    <source>
        <dbReference type="SAM" id="SignalP"/>
    </source>
</evidence>
<feature type="region of interest" description="Disordered" evidence="1">
    <location>
        <begin position="50"/>
        <end position="75"/>
    </location>
</feature>
<reference evidence="4" key="1">
    <citation type="submission" date="2016-11" db="EMBL/GenBank/DDBJ databases">
        <authorList>
            <person name="Varghese N."/>
            <person name="Submissions S."/>
        </authorList>
    </citation>
    <scope>NUCLEOTIDE SEQUENCE [LARGE SCALE GENOMIC DNA]</scope>
    <source>
        <strain evidence="4">CECT 8089</strain>
    </source>
</reference>
<accession>A0A1M6YRX1</accession>
<name>A0A1M6YRX1_9GAMM</name>
<dbReference type="EMBL" id="FRBQ01000001">
    <property type="protein sequence ID" value="SHL20998.1"/>
    <property type="molecule type" value="Genomic_DNA"/>
</dbReference>
<keyword evidence="4" id="KW-1185">Reference proteome</keyword>
<dbReference type="RefSeq" id="WP_073262558.1">
    <property type="nucleotide sequence ID" value="NZ_FRBQ01000001.1"/>
</dbReference>
<protein>
    <submittedName>
        <fullName evidence="3">Uncharacterized protein</fullName>
    </submittedName>
</protein>
<evidence type="ECO:0000256" key="1">
    <source>
        <dbReference type="SAM" id="MobiDB-lite"/>
    </source>
</evidence>
<dbReference type="Proteomes" id="UP000184305">
    <property type="component" value="Unassembled WGS sequence"/>
</dbReference>
<keyword evidence="2" id="KW-0732">Signal</keyword>
<evidence type="ECO:0000313" key="4">
    <source>
        <dbReference type="Proteomes" id="UP000184305"/>
    </source>
</evidence>